<feature type="domain" description="AB hydrolase-1" evidence="4">
    <location>
        <begin position="87"/>
        <end position="246"/>
    </location>
</feature>
<dbReference type="PANTHER" id="PTHR43248:SF25">
    <property type="entry name" value="AB HYDROLASE-1 DOMAIN-CONTAINING PROTEIN-RELATED"/>
    <property type="match status" value="1"/>
</dbReference>
<keyword evidence="7" id="KW-1185">Reference proteome</keyword>
<gene>
    <name evidence="6" type="ORF">PHLGIDRAFT_117972</name>
</gene>
<dbReference type="AlphaFoldDB" id="A0A0C3RZ59"/>
<evidence type="ECO:0000256" key="1">
    <source>
        <dbReference type="ARBA" id="ARBA00010088"/>
    </source>
</evidence>
<feature type="chain" id="PRO_5002181138" description="AB hydrolase-1 domain-containing protein" evidence="3">
    <location>
        <begin position="18"/>
        <end position="550"/>
    </location>
</feature>
<feature type="domain" description="Peptidase S33 tripeptidyl aminopeptidase-like C-terminal" evidence="5">
    <location>
        <begin position="420"/>
        <end position="511"/>
    </location>
</feature>
<evidence type="ECO:0000256" key="2">
    <source>
        <dbReference type="ARBA" id="ARBA00022801"/>
    </source>
</evidence>
<evidence type="ECO:0008006" key="8">
    <source>
        <dbReference type="Google" id="ProtNLM"/>
    </source>
</evidence>
<dbReference type="Gene3D" id="3.40.50.1820">
    <property type="entry name" value="alpha/beta hydrolase"/>
    <property type="match status" value="1"/>
</dbReference>
<reference evidence="6 7" key="1">
    <citation type="journal article" date="2014" name="PLoS Genet.">
        <title>Analysis of the Phlebiopsis gigantea genome, transcriptome and secretome provides insight into its pioneer colonization strategies of wood.</title>
        <authorList>
            <person name="Hori C."/>
            <person name="Ishida T."/>
            <person name="Igarashi K."/>
            <person name="Samejima M."/>
            <person name="Suzuki H."/>
            <person name="Master E."/>
            <person name="Ferreira P."/>
            <person name="Ruiz-Duenas F.J."/>
            <person name="Held B."/>
            <person name="Canessa P."/>
            <person name="Larrondo L.F."/>
            <person name="Schmoll M."/>
            <person name="Druzhinina I.S."/>
            <person name="Kubicek C.P."/>
            <person name="Gaskell J.A."/>
            <person name="Kersten P."/>
            <person name="St John F."/>
            <person name="Glasner J."/>
            <person name="Sabat G."/>
            <person name="Splinter BonDurant S."/>
            <person name="Syed K."/>
            <person name="Yadav J."/>
            <person name="Mgbeahuruike A.C."/>
            <person name="Kovalchuk A."/>
            <person name="Asiegbu F.O."/>
            <person name="Lackner G."/>
            <person name="Hoffmeister D."/>
            <person name="Rencoret J."/>
            <person name="Gutierrez A."/>
            <person name="Sun H."/>
            <person name="Lindquist E."/>
            <person name="Barry K."/>
            <person name="Riley R."/>
            <person name="Grigoriev I.V."/>
            <person name="Henrissat B."/>
            <person name="Kues U."/>
            <person name="Berka R.M."/>
            <person name="Martinez A.T."/>
            <person name="Covert S.F."/>
            <person name="Blanchette R.A."/>
            <person name="Cullen D."/>
        </authorList>
    </citation>
    <scope>NUCLEOTIDE SEQUENCE [LARGE SCALE GENOMIC DNA]</scope>
    <source>
        <strain evidence="6 7">11061_1 CR5-6</strain>
    </source>
</reference>
<dbReference type="HOGENOM" id="CLU_013364_5_2_1"/>
<dbReference type="PANTHER" id="PTHR43248">
    <property type="entry name" value="2-SUCCINYL-6-HYDROXY-2,4-CYCLOHEXADIENE-1-CARBOXYLATE SYNTHASE"/>
    <property type="match status" value="1"/>
</dbReference>
<dbReference type="InterPro" id="IPR029058">
    <property type="entry name" value="AB_hydrolase_fold"/>
</dbReference>
<name>A0A0C3RZ59_PHLG1</name>
<dbReference type="SUPFAM" id="SSF53474">
    <property type="entry name" value="alpha/beta-Hydrolases"/>
    <property type="match status" value="1"/>
</dbReference>
<evidence type="ECO:0000259" key="4">
    <source>
        <dbReference type="Pfam" id="PF00561"/>
    </source>
</evidence>
<dbReference type="Pfam" id="PF08386">
    <property type="entry name" value="Abhydrolase_4"/>
    <property type="match status" value="1"/>
</dbReference>
<dbReference type="InterPro" id="IPR051601">
    <property type="entry name" value="Serine_prot/Carboxylest_S33"/>
</dbReference>
<comment type="similarity">
    <text evidence="1">Belongs to the peptidase S33 family.</text>
</comment>
<dbReference type="InterPro" id="IPR013595">
    <property type="entry name" value="Pept_S33_TAP-like_C"/>
</dbReference>
<keyword evidence="2" id="KW-0378">Hydrolase</keyword>
<protein>
    <recommendedName>
        <fullName evidence="8">AB hydrolase-1 domain-containing protein</fullName>
    </recommendedName>
</protein>
<evidence type="ECO:0000313" key="6">
    <source>
        <dbReference type="EMBL" id="KIP07581.1"/>
    </source>
</evidence>
<organism evidence="6 7">
    <name type="scientific">Phlebiopsis gigantea (strain 11061_1 CR5-6)</name>
    <name type="common">White-rot fungus</name>
    <name type="synonym">Peniophora gigantea</name>
    <dbReference type="NCBI Taxonomy" id="745531"/>
    <lineage>
        <taxon>Eukaryota</taxon>
        <taxon>Fungi</taxon>
        <taxon>Dikarya</taxon>
        <taxon>Basidiomycota</taxon>
        <taxon>Agaricomycotina</taxon>
        <taxon>Agaricomycetes</taxon>
        <taxon>Polyporales</taxon>
        <taxon>Phanerochaetaceae</taxon>
        <taxon>Phlebiopsis</taxon>
    </lineage>
</organism>
<dbReference type="STRING" id="745531.A0A0C3RZ59"/>
<dbReference type="OrthoDB" id="425534at2759"/>
<evidence type="ECO:0000313" key="7">
    <source>
        <dbReference type="Proteomes" id="UP000053257"/>
    </source>
</evidence>
<evidence type="ECO:0000259" key="5">
    <source>
        <dbReference type="Pfam" id="PF08386"/>
    </source>
</evidence>
<evidence type="ECO:0000256" key="3">
    <source>
        <dbReference type="SAM" id="SignalP"/>
    </source>
</evidence>
<sequence length="550" mass="58455">MLHIVVLLLAIPLRARAGSLHTRGATFDWSTINASTELSWTPCYDTFQCSKLTVPLQYSNRSAGEAQIAVLMSPSNYSSGDPNYLGPMLFNPGGPGGAGTSYVVTNDAYFRQVIGPQYDLVGFDPRGIGASTPPLALFHSPPEALEFYLNYPLNVNESDADFGRFYAQAQILGMLAVDRYELVAESVGTAAVATDMLQIARAFGHEEVNYWGVSYGSVLGSTFAAMFPDNVGKFIVDGNWSASLTLTDAALSTVYTACVTAGPTACALYEPTPAGVQARLDALLTSARATPHVVYNNTDPSNTLFGTVDAPLLVLQLFQMLYEPVSSAAALFSALHALEQGDAQPVFAGSVQAANDRLATCDFDANAPFVTGFLDTAGPIACGDVSPPARVATIDEARDGYEAMLARSRFAGTWYPLSEGRCAGWNISAADQLNGTFTTSTSTPILFISNTYDPVTPISGGRTMSSGFAGSVILTQNSTGHTSLSAPSACTADVIRKYVVDGTLPVEGTVCEPDEVMFGMDTTGLELRGERRVSRVDMGEVLRELKRARP</sequence>
<proteinExistence type="inferred from homology"/>
<dbReference type="GO" id="GO:0016787">
    <property type="term" value="F:hydrolase activity"/>
    <property type="evidence" value="ECO:0007669"/>
    <property type="project" value="UniProtKB-KW"/>
</dbReference>
<keyword evidence="3" id="KW-0732">Signal</keyword>
<dbReference type="EMBL" id="KN840494">
    <property type="protein sequence ID" value="KIP07581.1"/>
    <property type="molecule type" value="Genomic_DNA"/>
</dbReference>
<dbReference type="InterPro" id="IPR000073">
    <property type="entry name" value="AB_hydrolase_1"/>
</dbReference>
<accession>A0A0C3RZ59</accession>
<dbReference type="Proteomes" id="UP000053257">
    <property type="component" value="Unassembled WGS sequence"/>
</dbReference>
<feature type="signal peptide" evidence="3">
    <location>
        <begin position="1"/>
        <end position="17"/>
    </location>
</feature>
<dbReference type="Pfam" id="PF00561">
    <property type="entry name" value="Abhydrolase_1"/>
    <property type="match status" value="1"/>
</dbReference>